<sequence>MMNKFLRNGGEEGEAHRHWKRKREREKNTYLSFLKEKLASRKIDREESQGEKKVVIINFIIVNVGFLGDVLFSEGPGSSRKTPQSGSKTPETEEADDEKRSEAEN</sequence>
<dbReference type="Proteomes" id="UP001372834">
    <property type="component" value="Unassembled WGS sequence"/>
</dbReference>
<proteinExistence type="predicted"/>
<dbReference type="AlphaFoldDB" id="A0AAN8S653"/>
<dbReference type="EMBL" id="JAWJWE010000002">
    <property type="protein sequence ID" value="KAK6642418.1"/>
    <property type="molecule type" value="Genomic_DNA"/>
</dbReference>
<name>A0AAN8S653_POLSC</name>
<gene>
    <name evidence="2" type="ORF">RUM43_003920</name>
</gene>
<reference evidence="2 3" key="1">
    <citation type="submission" date="2023-10" db="EMBL/GenBank/DDBJ databases">
        <title>Genomes of two closely related lineages of the louse Polyplax serrata with different host specificities.</title>
        <authorList>
            <person name="Martinu J."/>
            <person name="Tarabai H."/>
            <person name="Stefka J."/>
            <person name="Hypsa V."/>
        </authorList>
    </citation>
    <scope>NUCLEOTIDE SEQUENCE [LARGE SCALE GENOMIC DNA]</scope>
    <source>
        <strain evidence="2">HR10_N</strain>
    </source>
</reference>
<evidence type="ECO:0000313" key="2">
    <source>
        <dbReference type="EMBL" id="KAK6642418.1"/>
    </source>
</evidence>
<protein>
    <submittedName>
        <fullName evidence="2">Uncharacterized protein</fullName>
    </submittedName>
</protein>
<accession>A0AAN8S653</accession>
<comment type="caution">
    <text evidence="2">The sequence shown here is derived from an EMBL/GenBank/DDBJ whole genome shotgun (WGS) entry which is preliminary data.</text>
</comment>
<evidence type="ECO:0000313" key="3">
    <source>
        <dbReference type="Proteomes" id="UP001372834"/>
    </source>
</evidence>
<feature type="region of interest" description="Disordered" evidence="1">
    <location>
        <begin position="1"/>
        <end position="22"/>
    </location>
</feature>
<feature type="compositionally biased region" description="Polar residues" evidence="1">
    <location>
        <begin position="79"/>
        <end position="89"/>
    </location>
</feature>
<feature type="region of interest" description="Disordered" evidence="1">
    <location>
        <begin position="73"/>
        <end position="105"/>
    </location>
</feature>
<evidence type="ECO:0000256" key="1">
    <source>
        <dbReference type="SAM" id="MobiDB-lite"/>
    </source>
</evidence>
<organism evidence="2 3">
    <name type="scientific">Polyplax serrata</name>
    <name type="common">Common mouse louse</name>
    <dbReference type="NCBI Taxonomy" id="468196"/>
    <lineage>
        <taxon>Eukaryota</taxon>
        <taxon>Metazoa</taxon>
        <taxon>Ecdysozoa</taxon>
        <taxon>Arthropoda</taxon>
        <taxon>Hexapoda</taxon>
        <taxon>Insecta</taxon>
        <taxon>Pterygota</taxon>
        <taxon>Neoptera</taxon>
        <taxon>Paraneoptera</taxon>
        <taxon>Psocodea</taxon>
        <taxon>Troctomorpha</taxon>
        <taxon>Phthiraptera</taxon>
        <taxon>Anoplura</taxon>
        <taxon>Polyplacidae</taxon>
        <taxon>Polyplax</taxon>
    </lineage>
</organism>